<dbReference type="Gene3D" id="3.40.50.300">
    <property type="entry name" value="P-loop containing nucleotide triphosphate hydrolases"/>
    <property type="match status" value="1"/>
</dbReference>
<dbReference type="GO" id="GO:0005524">
    <property type="term" value="F:ATP binding"/>
    <property type="evidence" value="ECO:0007669"/>
    <property type="project" value="UniProtKB-KW"/>
</dbReference>
<gene>
    <name evidence="2" type="ORF">DTW94_08040</name>
</gene>
<evidence type="ECO:0000313" key="3">
    <source>
        <dbReference type="Proteomes" id="UP000253779"/>
    </source>
</evidence>
<dbReference type="RefSeq" id="WP_114930558.1">
    <property type="nucleotide sequence ID" value="NZ_CP030930.1"/>
</dbReference>
<evidence type="ECO:0000313" key="2">
    <source>
        <dbReference type="EMBL" id="AXI71264.1"/>
    </source>
</evidence>
<dbReference type="GO" id="GO:0016887">
    <property type="term" value="F:ATP hydrolysis activity"/>
    <property type="evidence" value="ECO:0007669"/>
    <property type="project" value="InterPro"/>
</dbReference>
<dbReference type="AlphaFoldDB" id="A0AAD0Q2Y2"/>
<keyword evidence="2" id="KW-0547">Nucleotide-binding</keyword>
<dbReference type="SUPFAM" id="SSF52540">
    <property type="entry name" value="P-loop containing nucleoside triphosphate hydrolases"/>
    <property type="match status" value="1"/>
</dbReference>
<dbReference type="Pfam" id="PF13304">
    <property type="entry name" value="AAA_21"/>
    <property type="match status" value="1"/>
</dbReference>
<dbReference type="PANTHER" id="PTHR40396:SF1">
    <property type="entry name" value="ATPASE AAA-TYPE CORE DOMAIN-CONTAINING PROTEIN"/>
    <property type="match status" value="1"/>
</dbReference>
<sequence length="458" mass="51200">MYLGRQSPQQRVKVHQESEDAMLLRFRVTNHKSIRDTSELVLTRTTFNAVRPKNGDWSSVTNRVAGLFGANASGKTTVLDAMAFAVNAINTSTNWSNSEGFPHHPFMLDEHSKDETSAYEFDFTVGGIRHVYGFESNSSGIASEWLSSFPEGRRRSLFDRAGPNPEDITFSRNLKGENARIARLMAGKNLYLSVAAMANHPHLKGVHHYLTRHVRYAAFSEFNRHGRMKSVKKWIENPEILAQAQSLLRFADLGISRVSLDRVDVDEKMQNAMRKAMRAIFDDEEVDDERFAGMLEEQQKVISFWHGSGAGAGSQKLDINDESSGTVAWLSLALPALREIRYGGVLLVDELDASLHPRLASALISIFKSPEVNTRGAQMIFTSHDTSLMGHLSGDNLETEDVWFSEKAEDGSTAIYPLTDFPVKKDQNIEKRYLGGRYGAVPAIAWEELRSTLTEVGT</sequence>
<name>A0AAD0Q2Y2_9ACTN</name>
<dbReference type="EMBL" id="CP030930">
    <property type="protein sequence ID" value="AXI71264.1"/>
    <property type="molecule type" value="Genomic_DNA"/>
</dbReference>
<feature type="domain" description="ATPase AAA-type core" evidence="1">
    <location>
        <begin position="64"/>
        <end position="389"/>
    </location>
</feature>
<dbReference type="Proteomes" id="UP000253779">
    <property type="component" value="Chromosome"/>
</dbReference>
<protein>
    <submittedName>
        <fullName evidence="2">ATP-binding protein</fullName>
    </submittedName>
</protein>
<proteinExistence type="predicted"/>
<dbReference type="InterPro" id="IPR003959">
    <property type="entry name" value="ATPase_AAA_core"/>
</dbReference>
<dbReference type="PANTHER" id="PTHR40396">
    <property type="entry name" value="ATPASE-LIKE PROTEIN"/>
    <property type="match status" value="1"/>
</dbReference>
<evidence type="ECO:0000259" key="1">
    <source>
        <dbReference type="Pfam" id="PF13304"/>
    </source>
</evidence>
<keyword evidence="2" id="KW-0067">ATP-binding</keyword>
<dbReference type="InterPro" id="IPR027417">
    <property type="entry name" value="P-loop_NTPase"/>
</dbReference>
<organism evidence="2 3">
    <name type="scientific">Streptomyces cavourensis</name>
    <dbReference type="NCBI Taxonomy" id="67258"/>
    <lineage>
        <taxon>Bacteria</taxon>
        <taxon>Bacillati</taxon>
        <taxon>Actinomycetota</taxon>
        <taxon>Actinomycetes</taxon>
        <taxon>Kitasatosporales</taxon>
        <taxon>Streptomycetaceae</taxon>
        <taxon>Streptomyces</taxon>
    </lineage>
</organism>
<accession>A0AAD0Q2Y2</accession>
<reference evidence="2 3" key="1">
    <citation type="submission" date="2018-07" db="EMBL/GenBank/DDBJ databases">
        <title>Complete genome sequence of soil actinomycete Streptomyces cavourensis tj430.</title>
        <authorList>
            <person name="Wang P."/>
            <person name="Huang Y."/>
        </authorList>
    </citation>
    <scope>NUCLEOTIDE SEQUENCE [LARGE SCALE GENOMIC DNA]</scope>
    <source>
        <strain evidence="2 3">TJ430</strain>
    </source>
</reference>